<feature type="chain" id="PRO_5037727478" evidence="8">
    <location>
        <begin position="23"/>
        <end position="461"/>
    </location>
</feature>
<dbReference type="Gene3D" id="1.20.1600.10">
    <property type="entry name" value="Outer membrane efflux proteins (OEP)"/>
    <property type="match status" value="1"/>
</dbReference>
<gene>
    <name evidence="9" type="ORF">FJY68_13620</name>
</gene>
<dbReference type="Proteomes" id="UP000779900">
    <property type="component" value="Unassembled WGS sequence"/>
</dbReference>
<sequence>MRRFALCIFAGLLAAGAAGARADTLRLDAAKAVEMALSNPKQVELATAKMMEAVAGKGAAFGAFLPQISATGTYTCLAKVSSFPMTIPGYTNIPFWVVNPRTGETTGMTDPIPVYTPDTVSVKLGSSDNYALTGTVQQTLFTWGKLLNAYRMAGLSQEIQMQALLQARAQLRVDATSGYYQALLVRRTVGVMNDALRQLRGHVGQVQSLYDNGMATKLDLMKATLGLQQMEAQVSQVENGAELATAALLNTLGLDPATPVAFSEELAPDSFTVDVDQATQQALERRPELAQLRNAAKMAELGVRIARTANLPNAFAQANLSYKNPVGFSAEWGADWNATAGISMPIFTGLSNYSKLKAAQARHRQARIALALVEDGVKLEVKALALGLNQEAKNAAFQKKNVEVAEAALGLAQARYENGLLTNLDYMDSQVALTQARVAYLNAMANYQIAKAKLEKAIGEH</sequence>
<evidence type="ECO:0000256" key="3">
    <source>
        <dbReference type="ARBA" id="ARBA00022448"/>
    </source>
</evidence>
<evidence type="ECO:0000256" key="7">
    <source>
        <dbReference type="ARBA" id="ARBA00023237"/>
    </source>
</evidence>
<comment type="similarity">
    <text evidence="2">Belongs to the outer membrane factor (OMF) (TC 1.B.17) family.</text>
</comment>
<evidence type="ECO:0000313" key="10">
    <source>
        <dbReference type="Proteomes" id="UP000779900"/>
    </source>
</evidence>
<evidence type="ECO:0000256" key="1">
    <source>
        <dbReference type="ARBA" id="ARBA00004442"/>
    </source>
</evidence>
<keyword evidence="8" id="KW-0732">Signal</keyword>
<evidence type="ECO:0000256" key="6">
    <source>
        <dbReference type="ARBA" id="ARBA00023136"/>
    </source>
</evidence>
<feature type="signal peptide" evidence="8">
    <location>
        <begin position="1"/>
        <end position="22"/>
    </location>
</feature>
<keyword evidence="7" id="KW-0998">Cell outer membrane</keyword>
<keyword evidence="5" id="KW-0812">Transmembrane</keyword>
<dbReference type="PANTHER" id="PTHR30026">
    <property type="entry name" value="OUTER MEMBRANE PROTEIN TOLC"/>
    <property type="match status" value="1"/>
</dbReference>
<keyword evidence="6" id="KW-0472">Membrane</keyword>
<evidence type="ECO:0000256" key="8">
    <source>
        <dbReference type="SAM" id="SignalP"/>
    </source>
</evidence>
<evidence type="ECO:0000313" key="9">
    <source>
        <dbReference type="EMBL" id="MBM3332864.1"/>
    </source>
</evidence>
<dbReference type="GO" id="GO:0015562">
    <property type="term" value="F:efflux transmembrane transporter activity"/>
    <property type="evidence" value="ECO:0007669"/>
    <property type="project" value="InterPro"/>
</dbReference>
<dbReference type="AlphaFoldDB" id="A0A938BUC4"/>
<dbReference type="GO" id="GO:0015288">
    <property type="term" value="F:porin activity"/>
    <property type="evidence" value="ECO:0007669"/>
    <property type="project" value="TreeGrafter"/>
</dbReference>
<dbReference type="Pfam" id="PF02321">
    <property type="entry name" value="OEP"/>
    <property type="match status" value="2"/>
</dbReference>
<dbReference type="SUPFAM" id="SSF56954">
    <property type="entry name" value="Outer membrane efflux proteins (OEP)"/>
    <property type="match status" value="1"/>
</dbReference>
<evidence type="ECO:0000256" key="4">
    <source>
        <dbReference type="ARBA" id="ARBA00022452"/>
    </source>
</evidence>
<name>A0A938BUC4_UNCW3</name>
<evidence type="ECO:0000256" key="5">
    <source>
        <dbReference type="ARBA" id="ARBA00022692"/>
    </source>
</evidence>
<dbReference type="InterPro" id="IPR051906">
    <property type="entry name" value="TolC-like"/>
</dbReference>
<dbReference type="GO" id="GO:0009279">
    <property type="term" value="C:cell outer membrane"/>
    <property type="evidence" value="ECO:0007669"/>
    <property type="project" value="UniProtKB-SubCell"/>
</dbReference>
<reference evidence="9" key="1">
    <citation type="submission" date="2019-03" db="EMBL/GenBank/DDBJ databases">
        <title>Lake Tanganyika Metagenome-Assembled Genomes (MAGs).</title>
        <authorList>
            <person name="Tran P."/>
        </authorList>
    </citation>
    <scope>NUCLEOTIDE SEQUENCE</scope>
    <source>
        <strain evidence="9">K_DeepCast_150m_m2_040</strain>
    </source>
</reference>
<protein>
    <submittedName>
        <fullName evidence="9">TolC family protein</fullName>
    </submittedName>
</protein>
<comment type="caution">
    <text evidence="9">The sequence shown here is derived from an EMBL/GenBank/DDBJ whole genome shotgun (WGS) entry which is preliminary data.</text>
</comment>
<keyword evidence="3" id="KW-0813">Transport</keyword>
<keyword evidence="4" id="KW-1134">Transmembrane beta strand</keyword>
<evidence type="ECO:0000256" key="2">
    <source>
        <dbReference type="ARBA" id="ARBA00007613"/>
    </source>
</evidence>
<comment type="subcellular location">
    <subcellularLocation>
        <location evidence="1">Cell outer membrane</location>
    </subcellularLocation>
</comment>
<dbReference type="EMBL" id="VGIR01000156">
    <property type="protein sequence ID" value="MBM3332864.1"/>
    <property type="molecule type" value="Genomic_DNA"/>
</dbReference>
<proteinExistence type="inferred from homology"/>
<organism evidence="9 10">
    <name type="scientific">candidate division WOR-3 bacterium</name>
    <dbReference type="NCBI Taxonomy" id="2052148"/>
    <lineage>
        <taxon>Bacteria</taxon>
        <taxon>Bacteria division WOR-3</taxon>
    </lineage>
</organism>
<accession>A0A938BUC4</accession>
<dbReference type="PANTHER" id="PTHR30026:SF20">
    <property type="entry name" value="OUTER MEMBRANE PROTEIN TOLC"/>
    <property type="match status" value="1"/>
</dbReference>
<dbReference type="GO" id="GO:1990281">
    <property type="term" value="C:efflux pump complex"/>
    <property type="evidence" value="ECO:0007669"/>
    <property type="project" value="TreeGrafter"/>
</dbReference>
<dbReference type="InterPro" id="IPR003423">
    <property type="entry name" value="OMP_efflux"/>
</dbReference>